<dbReference type="PANTHER" id="PTHR33392:SF6">
    <property type="entry name" value="POLYISOPRENYL-TEICHOIC ACID--PEPTIDOGLYCAN TEICHOIC ACID TRANSFERASE TAGU"/>
    <property type="match status" value="1"/>
</dbReference>
<sequence length="337" mass="37690">MTWLKQKWKWILLGVLIIILATASLYTLSLYRSLDGLHKPPDSSLLPKPKDPAQPTYEPPKWEGTERVNILLLGADSRGIDTGEVPRSDTMLIASIDPITKQATLLSLLRDTYIPIPGHGDNRANAALALGGPELAMKAIGDYTGLHIQYYIYTDFQGFISLIDELGGIEFNVEKDMKYRSRADGPEYDINLKKGLQTLDGKSALQYVRFRHDAMSDFSRTQRQRDLMVAVANKMKSVWSIMKLPQLIESISPYMDTNLEVSDMLKLGSLALDMKVGTTHQVPGQDMIYDRMIGSSSVIDLRQGYDVPTYVQHILEGSTTSESESNTKARAETSETR</sequence>
<evidence type="ECO:0000313" key="4">
    <source>
        <dbReference type="EMBL" id="MBD8500822.1"/>
    </source>
</evidence>
<dbReference type="RefSeq" id="WP_192027045.1">
    <property type="nucleotide sequence ID" value="NZ_JACYTN010000029.1"/>
</dbReference>
<comment type="similarity">
    <text evidence="1">Belongs to the LytR/CpsA/Psr (LCP) family.</text>
</comment>
<dbReference type="Proteomes" id="UP000634529">
    <property type="component" value="Unassembled WGS sequence"/>
</dbReference>
<name>A0ABR9B379_9BACL</name>
<evidence type="ECO:0000313" key="5">
    <source>
        <dbReference type="Proteomes" id="UP000634529"/>
    </source>
</evidence>
<evidence type="ECO:0000259" key="3">
    <source>
        <dbReference type="Pfam" id="PF03816"/>
    </source>
</evidence>
<dbReference type="Gene3D" id="3.40.630.190">
    <property type="entry name" value="LCP protein"/>
    <property type="match status" value="1"/>
</dbReference>
<evidence type="ECO:0000256" key="2">
    <source>
        <dbReference type="SAM" id="MobiDB-lite"/>
    </source>
</evidence>
<evidence type="ECO:0000256" key="1">
    <source>
        <dbReference type="ARBA" id="ARBA00006068"/>
    </source>
</evidence>
<dbReference type="PANTHER" id="PTHR33392">
    <property type="entry name" value="POLYISOPRENYL-TEICHOIC ACID--PEPTIDOGLYCAN TEICHOIC ACID TRANSFERASE TAGU"/>
    <property type="match status" value="1"/>
</dbReference>
<dbReference type="EMBL" id="JACYTN010000029">
    <property type="protein sequence ID" value="MBD8500822.1"/>
    <property type="molecule type" value="Genomic_DNA"/>
</dbReference>
<proteinExistence type="inferred from homology"/>
<feature type="region of interest" description="Disordered" evidence="2">
    <location>
        <begin position="316"/>
        <end position="337"/>
    </location>
</feature>
<dbReference type="Pfam" id="PF03816">
    <property type="entry name" value="LytR_cpsA_psr"/>
    <property type="match status" value="1"/>
</dbReference>
<dbReference type="InterPro" id="IPR050922">
    <property type="entry name" value="LytR/CpsA/Psr_CW_biosynth"/>
</dbReference>
<feature type="domain" description="Cell envelope-related transcriptional attenuator" evidence="3">
    <location>
        <begin position="87"/>
        <end position="237"/>
    </location>
</feature>
<reference evidence="4 5" key="1">
    <citation type="submission" date="2020-09" db="EMBL/GenBank/DDBJ databases">
        <title>Paenibacillus sp. CAU 1523 isolated from sand of Haeundae Beach.</title>
        <authorList>
            <person name="Kim W."/>
        </authorList>
    </citation>
    <scope>NUCLEOTIDE SEQUENCE [LARGE SCALE GENOMIC DNA]</scope>
    <source>
        <strain evidence="4 5">CAU 1523</strain>
    </source>
</reference>
<accession>A0ABR9B379</accession>
<comment type="caution">
    <text evidence="4">The sequence shown here is derived from an EMBL/GenBank/DDBJ whole genome shotgun (WGS) entry which is preliminary data.</text>
</comment>
<gene>
    <name evidence="4" type="ORF">IFO66_21270</name>
</gene>
<dbReference type="InterPro" id="IPR004474">
    <property type="entry name" value="LytR_CpsA_psr"/>
</dbReference>
<feature type="compositionally biased region" description="Basic and acidic residues" evidence="2">
    <location>
        <begin position="325"/>
        <end position="337"/>
    </location>
</feature>
<feature type="region of interest" description="Disordered" evidence="2">
    <location>
        <begin position="41"/>
        <end position="61"/>
    </location>
</feature>
<protein>
    <submittedName>
        <fullName evidence="4">LCP family protein</fullName>
    </submittedName>
</protein>
<keyword evidence="5" id="KW-1185">Reference proteome</keyword>
<organism evidence="4 5">
    <name type="scientific">Paenibacillus arenosi</name>
    <dbReference type="NCBI Taxonomy" id="2774142"/>
    <lineage>
        <taxon>Bacteria</taxon>
        <taxon>Bacillati</taxon>
        <taxon>Bacillota</taxon>
        <taxon>Bacilli</taxon>
        <taxon>Bacillales</taxon>
        <taxon>Paenibacillaceae</taxon>
        <taxon>Paenibacillus</taxon>
    </lineage>
</organism>
<dbReference type="NCBIfam" id="TIGR00350">
    <property type="entry name" value="lytR_cpsA_psr"/>
    <property type="match status" value="1"/>
</dbReference>